<evidence type="ECO:0000259" key="1">
    <source>
        <dbReference type="Pfam" id="PF00882"/>
    </source>
</evidence>
<dbReference type="Pfam" id="PF00882">
    <property type="entry name" value="Zn_dep_PLPC"/>
    <property type="match status" value="1"/>
</dbReference>
<gene>
    <name evidence="2" type="ORF">T23_11320</name>
</gene>
<sequence>MPSPIIHLDVLVKLCRLMNRPLSSALVLGVISPDAIHRRLKQTWADKAKTHFYEETSVSYEYALQEARQLLQDSPADFLMGYLIHLYTDYVWRDQVYAPYFHAYKDQMPKSLLYEHYYHDMDQLDRRVLSQATWIDEIRQRFMEIDSAEWAMPLLTSQELMGWKDKVLTQDLVNQRDLEALDVLSLNDVHRVCEDLLDQLVTFFEKT</sequence>
<evidence type="ECO:0000313" key="2">
    <source>
        <dbReference type="EMBL" id="BEH91030.1"/>
    </source>
</evidence>
<reference evidence="2" key="1">
    <citation type="journal article" date="2024" name="Int. J. Syst. Evol. Microbiol.">
        <title>Turicibacter faecis sp. nov., isolated from faeces of heart failure mouse model.</title>
        <authorList>
            <person name="Imamura Y."/>
            <person name="Motooka D."/>
            <person name="Nakajima Y."/>
            <person name="Ito S."/>
            <person name="Kitakaze M."/>
            <person name="Iida T."/>
            <person name="Nakamura S."/>
        </authorList>
    </citation>
    <scope>NUCLEOTIDE SEQUENCE</scope>
    <source>
        <strain evidence="2">TC023</strain>
    </source>
</reference>
<feature type="domain" description="Phospholipase C/D" evidence="1">
    <location>
        <begin position="24"/>
        <end position="124"/>
    </location>
</feature>
<organism evidence="2 3">
    <name type="scientific">Turicibacter faecis</name>
    <dbReference type="NCBI Taxonomy" id="2963365"/>
    <lineage>
        <taxon>Bacteria</taxon>
        <taxon>Bacillati</taxon>
        <taxon>Bacillota</taxon>
        <taxon>Erysipelotrichia</taxon>
        <taxon>Erysipelotrichales</taxon>
        <taxon>Turicibacteraceae</taxon>
        <taxon>Turicibacter</taxon>
    </lineage>
</organism>
<evidence type="ECO:0000313" key="3">
    <source>
        <dbReference type="Proteomes" id="UP001432099"/>
    </source>
</evidence>
<accession>A0ABM8IIG1</accession>
<dbReference type="EMBL" id="AP028127">
    <property type="protein sequence ID" value="BEH91030.1"/>
    <property type="molecule type" value="Genomic_DNA"/>
</dbReference>
<name>A0ABM8IIG1_9FIRM</name>
<dbReference type="RefSeq" id="WP_161832491.1">
    <property type="nucleotide sequence ID" value="NZ_AP028127.1"/>
</dbReference>
<dbReference type="Proteomes" id="UP001432099">
    <property type="component" value="Chromosome"/>
</dbReference>
<keyword evidence="3" id="KW-1185">Reference proteome</keyword>
<proteinExistence type="predicted"/>
<dbReference type="InterPro" id="IPR029002">
    <property type="entry name" value="PLPC/GPLD1"/>
</dbReference>
<protein>
    <recommendedName>
        <fullName evidence="1">Phospholipase C/D domain-containing protein</fullName>
    </recommendedName>
</protein>